<evidence type="ECO:0000313" key="3">
    <source>
        <dbReference type="Proteomes" id="UP001329430"/>
    </source>
</evidence>
<evidence type="ECO:0000313" key="2">
    <source>
        <dbReference type="EMBL" id="KAK5645533.1"/>
    </source>
</evidence>
<comment type="caution">
    <text evidence="2">The sequence shown here is derived from an EMBL/GenBank/DDBJ whole genome shotgun (WGS) entry which is preliminary data.</text>
</comment>
<dbReference type="Proteomes" id="UP001329430">
    <property type="component" value="Chromosome 4"/>
</dbReference>
<evidence type="ECO:0008006" key="4">
    <source>
        <dbReference type="Google" id="ProtNLM"/>
    </source>
</evidence>
<name>A0AAN7ZPB7_9COLE</name>
<accession>A0AAN7ZPB7</accession>
<dbReference type="Gene3D" id="6.10.140.1020">
    <property type="match status" value="1"/>
</dbReference>
<protein>
    <recommendedName>
        <fullName evidence="4">Swi5-dependent recombination DNA repair protein 1 homolog</fullName>
    </recommendedName>
</protein>
<dbReference type="AlphaFoldDB" id="A0AAN7ZPB7"/>
<evidence type="ECO:0000256" key="1">
    <source>
        <dbReference type="SAM" id="MobiDB-lite"/>
    </source>
</evidence>
<reference evidence="2 3" key="1">
    <citation type="journal article" date="2024" name="Insects">
        <title>An Improved Chromosome-Level Genome Assembly of the Firefly Pyrocoelia pectoralis.</title>
        <authorList>
            <person name="Fu X."/>
            <person name="Meyer-Rochow V.B."/>
            <person name="Ballantyne L."/>
            <person name="Zhu X."/>
        </authorList>
    </citation>
    <scope>NUCLEOTIDE SEQUENCE [LARGE SCALE GENOMIC DNA]</scope>
    <source>
        <strain evidence="2">XCY_ONT2</strain>
    </source>
</reference>
<dbReference type="EMBL" id="JAVRBK010000004">
    <property type="protein sequence ID" value="KAK5645533.1"/>
    <property type="molecule type" value="Genomic_DNA"/>
</dbReference>
<keyword evidence="3" id="KW-1185">Reference proteome</keyword>
<sequence length="241" mass="26953">MSGTPDEKWKPINKALLTPCRRPGLSRIVKTPLHIPENQELSVSNHKTPPAIKISLQQKTPVNSPPKCTKVVQLPSILKDRSLSNSIATDKTNGSNPEPKIPVVKISRIALPNKRTVKPKKVVHRLSIKRSTSPDELSDLDDFASTPENEPSPKEFAEQIAEIEKRIKSKETKLEDLKRAAAYAKINNVQELEELTRTWKDGCKKALDHLLGKLQEHCPMEMSSLLQKLNIPESVIETSDS</sequence>
<proteinExistence type="predicted"/>
<organism evidence="2 3">
    <name type="scientific">Pyrocoelia pectoralis</name>
    <dbReference type="NCBI Taxonomy" id="417401"/>
    <lineage>
        <taxon>Eukaryota</taxon>
        <taxon>Metazoa</taxon>
        <taxon>Ecdysozoa</taxon>
        <taxon>Arthropoda</taxon>
        <taxon>Hexapoda</taxon>
        <taxon>Insecta</taxon>
        <taxon>Pterygota</taxon>
        <taxon>Neoptera</taxon>
        <taxon>Endopterygota</taxon>
        <taxon>Coleoptera</taxon>
        <taxon>Polyphaga</taxon>
        <taxon>Elateriformia</taxon>
        <taxon>Elateroidea</taxon>
        <taxon>Lampyridae</taxon>
        <taxon>Lampyrinae</taxon>
        <taxon>Pyrocoelia</taxon>
    </lineage>
</organism>
<gene>
    <name evidence="2" type="ORF">RI129_006833</name>
</gene>
<feature type="region of interest" description="Disordered" evidence="1">
    <location>
        <begin position="127"/>
        <end position="154"/>
    </location>
</feature>